<dbReference type="SUPFAM" id="SSF52540">
    <property type="entry name" value="P-loop containing nucleoside triphosphate hydrolases"/>
    <property type="match status" value="1"/>
</dbReference>
<dbReference type="AlphaFoldDB" id="A0ABC8US85"/>
<dbReference type="Gene3D" id="3.40.50.300">
    <property type="entry name" value="P-loop containing nucleotide triphosphate hydrolases"/>
    <property type="match status" value="1"/>
</dbReference>
<sequence>MAPPQVMVNHETDSFIKDSEVVGRENDFSNLVERITSPKKQENVNVIPIVGMAGLGKTTLAKL</sequence>
<evidence type="ECO:0000259" key="1">
    <source>
        <dbReference type="Pfam" id="PF00931"/>
    </source>
</evidence>
<dbReference type="Pfam" id="PF00931">
    <property type="entry name" value="NB-ARC"/>
    <property type="match status" value="1"/>
</dbReference>
<reference evidence="2 3" key="1">
    <citation type="submission" date="2024-02" db="EMBL/GenBank/DDBJ databases">
        <authorList>
            <person name="Vignale AGUSTIN F."/>
            <person name="Sosa J E."/>
            <person name="Modenutti C."/>
        </authorList>
    </citation>
    <scope>NUCLEOTIDE SEQUENCE [LARGE SCALE GENOMIC DNA]</scope>
</reference>
<proteinExistence type="predicted"/>
<feature type="non-terminal residue" evidence="2">
    <location>
        <position position="63"/>
    </location>
</feature>
<organism evidence="2 3">
    <name type="scientific">Ilex paraguariensis</name>
    <name type="common">yerba mate</name>
    <dbReference type="NCBI Taxonomy" id="185542"/>
    <lineage>
        <taxon>Eukaryota</taxon>
        <taxon>Viridiplantae</taxon>
        <taxon>Streptophyta</taxon>
        <taxon>Embryophyta</taxon>
        <taxon>Tracheophyta</taxon>
        <taxon>Spermatophyta</taxon>
        <taxon>Magnoliopsida</taxon>
        <taxon>eudicotyledons</taxon>
        <taxon>Gunneridae</taxon>
        <taxon>Pentapetalae</taxon>
        <taxon>asterids</taxon>
        <taxon>campanulids</taxon>
        <taxon>Aquifoliales</taxon>
        <taxon>Aquifoliaceae</taxon>
        <taxon>Ilex</taxon>
    </lineage>
</organism>
<accession>A0ABC8US85</accession>
<dbReference type="EMBL" id="CAUOFW020008824">
    <property type="protein sequence ID" value="CAK9183936.1"/>
    <property type="molecule type" value="Genomic_DNA"/>
</dbReference>
<evidence type="ECO:0000313" key="2">
    <source>
        <dbReference type="EMBL" id="CAK9183936.1"/>
    </source>
</evidence>
<protein>
    <recommendedName>
        <fullName evidence="1">NB-ARC domain-containing protein</fullName>
    </recommendedName>
</protein>
<evidence type="ECO:0000313" key="3">
    <source>
        <dbReference type="Proteomes" id="UP001642360"/>
    </source>
</evidence>
<keyword evidence="3" id="KW-1185">Reference proteome</keyword>
<gene>
    <name evidence="2" type="ORF">ILEXP_LOCUS54236</name>
</gene>
<name>A0ABC8US85_9AQUA</name>
<comment type="caution">
    <text evidence="2">The sequence shown here is derived from an EMBL/GenBank/DDBJ whole genome shotgun (WGS) entry which is preliminary data.</text>
</comment>
<dbReference type="Proteomes" id="UP001642360">
    <property type="component" value="Unassembled WGS sequence"/>
</dbReference>
<feature type="domain" description="NB-ARC" evidence="1">
    <location>
        <begin position="39"/>
        <end position="62"/>
    </location>
</feature>
<dbReference type="InterPro" id="IPR002182">
    <property type="entry name" value="NB-ARC"/>
</dbReference>
<dbReference type="InterPro" id="IPR027417">
    <property type="entry name" value="P-loop_NTPase"/>
</dbReference>